<dbReference type="SUPFAM" id="SSF53448">
    <property type="entry name" value="Nucleotide-diphospho-sugar transferases"/>
    <property type="match status" value="1"/>
</dbReference>
<keyword evidence="2 3" id="KW-0560">Oxidoreductase</keyword>
<dbReference type="Gene3D" id="1.10.285.10">
    <property type="entry name" value="Glutamate Dehydrogenase, chain A, domain 3"/>
    <property type="match status" value="1"/>
</dbReference>
<evidence type="ECO:0000256" key="2">
    <source>
        <dbReference type="ARBA" id="ARBA00023002"/>
    </source>
</evidence>
<evidence type="ECO:0000259" key="5">
    <source>
        <dbReference type="SMART" id="SM00839"/>
    </source>
</evidence>
<dbReference type="PANTHER" id="PTHR43571:SF1">
    <property type="entry name" value="NADP-SPECIFIC GLUTAMATE DEHYDROGENASE 1-RELATED"/>
    <property type="match status" value="1"/>
</dbReference>
<dbReference type="Proteomes" id="UP000292734">
    <property type="component" value="Unassembled WGS sequence"/>
</dbReference>
<sequence length="741" mass="82064">MSKIDEKLEPVLDQVLRRNAGELEFHQVVTEVLESLGRVVAKYPSYLENALIERICEPERQIIFRVPWVDDRGQVHINRGFRVQFNSALGPYKGGLRFHPSVNVGIIKFLGFEQTFKNALTGLPIGGGKGGSDFDPRGRSDGEIMRFCQSYMTELHRHLGEYTDVPAGDIGVGGREIGYLFGQYKRLTNRYEAGVLTGKGLVYGGSRARTEATGYGAVYFVERMLATKQLTFENRRVVVSGSGNVAIYTAEKITEFGGKVVACSDSSGYVVDEAGIDLALLKEVKESRRERISEYARLKGDGARFSDTGSIWDVPCEIAMPSATQNELTGRDAKALIENGFLGLARAIMLAILAVRASRPHRAPQPPAIVPGRFVSVLIPAFNEAMVIEPSVRRVLASTQVEVEVIVIDDGSTDATSAIVRQAFSDEPRVRLLTLENGGKARALNRGLELAHGEVIIALDADTQFEPETIARLARWFADPAIGAVAGNAKVGNRINLVTRWQAIEYVTAQNLERRALAQFDAIMVVPGAVGAWRKTALADVGGYPTDTLAEDQDLTIAIQRHGWRVTYDTDAIAWTEAPESFRALVKQRFRWAFGTLQCLWKHRAVWKTGRPAGLAYVGVPQAWVFQIGFAVISPLIDLALVVSLLTTILRVSQHGWAQTQSDVLRMAVYWILFTAIDVLCGWIAYRLERREKRYPALLLVAQRIVYRQLMYGVVIRAMVNAVRGPWVGWGKLERSGRVST</sequence>
<dbReference type="Gene3D" id="3.40.50.10860">
    <property type="entry name" value="Leucine Dehydrogenase, chain A, domain 1"/>
    <property type="match status" value="1"/>
</dbReference>
<dbReference type="GO" id="GO:0005829">
    <property type="term" value="C:cytosol"/>
    <property type="evidence" value="ECO:0007669"/>
    <property type="project" value="TreeGrafter"/>
</dbReference>
<dbReference type="InterPro" id="IPR006096">
    <property type="entry name" value="Glu/Leu/Phe/Val/Trp_DH_C"/>
</dbReference>
<gene>
    <name evidence="6" type="ORF">EWH08_17480</name>
</gene>
<dbReference type="SMART" id="SM00839">
    <property type="entry name" value="ELFV_dehydrog"/>
    <property type="match status" value="1"/>
</dbReference>
<comment type="similarity">
    <text evidence="1 3">Belongs to the Glu/Leu/Phe/Val dehydrogenases family.</text>
</comment>
<dbReference type="PRINTS" id="PR00082">
    <property type="entry name" value="GLFDHDRGNASE"/>
</dbReference>
<dbReference type="EC" id="1.4.1.4" evidence="6"/>
<name>A0A4Q4IXL3_9SPHN</name>
<dbReference type="Pfam" id="PF13641">
    <property type="entry name" value="Glyco_tranf_2_3"/>
    <property type="match status" value="1"/>
</dbReference>
<dbReference type="Pfam" id="PF02812">
    <property type="entry name" value="ELFV_dehydrog_N"/>
    <property type="match status" value="1"/>
</dbReference>
<dbReference type="AlphaFoldDB" id="A0A4Q4IXL3"/>
<dbReference type="RefSeq" id="WP_008831984.1">
    <property type="nucleotide sequence ID" value="NZ_JACBZE010000011.1"/>
</dbReference>
<dbReference type="InterPro" id="IPR029044">
    <property type="entry name" value="Nucleotide-diphossugar_trans"/>
</dbReference>
<dbReference type="GO" id="GO:0004354">
    <property type="term" value="F:glutamate dehydrogenase (NADP+) activity"/>
    <property type="evidence" value="ECO:0007669"/>
    <property type="project" value="UniProtKB-EC"/>
</dbReference>
<dbReference type="PROSITE" id="PS00074">
    <property type="entry name" value="GLFV_DEHYDROGENASE"/>
    <property type="match status" value="1"/>
</dbReference>
<dbReference type="PANTHER" id="PTHR43571">
    <property type="entry name" value="NADP-SPECIFIC GLUTAMATE DEHYDROGENASE 1-RELATED"/>
    <property type="match status" value="1"/>
</dbReference>
<dbReference type="NCBIfam" id="NF006929">
    <property type="entry name" value="PRK09414.1"/>
    <property type="match status" value="1"/>
</dbReference>
<accession>A0A4Q4IXL3</accession>
<dbReference type="FunFam" id="3.40.50.10860:FF:000002">
    <property type="entry name" value="Glutamate dehydrogenase"/>
    <property type="match status" value="1"/>
</dbReference>
<dbReference type="Gene3D" id="3.90.550.10">
    <property type="entry name" value="Spore Coat Polysaccharide Biosynthesis Protein SpsA, Chain A"/>
    <property type="match status" value="1"/>
</dbReference>
<evidence type="ECO:0000313" key="7">
    <source>
        <dbReference type="Proteomes" id="UP000292734"/>
    </source>
</evidence>
<dbReference type="GO" id="GO:0006537">
    <property type="term" value="P:glutamate biosynthetic process"/>
    <property type="evidence" value="ECO:0007669"/>
    <property type="project" value="TreeGrafter"/>
</dbReference>
<dbReference type="InterPro" id="IPR036291">
    <property type="entry name" value="NAD(P)-bd_dom_sf"/>
</dbReference>
<dbReference type="InterPro" id="IPR006095">
    <property type="entry name" value="Glu/Leu/Phe/Val/Trp_DH"/>
</dbReference>
<protein>
    <submittedName>
        <fullName evidence="6">NADP-specific glutamate dehydrogenase</fullName>
        <ecNumber evidence="6">1.4.1.4</ecNumber>
    </submittedName>
</protein>
<feature type="transmembrane region" description="Helical" evidence="4">
    <location>
        <begin position="624"/>
        <end position="647"/>
    </location>
</feature>
<dbReference type="InterPro" id="IPR046346">
    <property type="entry name" value="Aminoacid_DH-like_N_sf"/>
</dbReference>
<dbReference type="EMBL" id="SEOM01000009">
    <property type="protein sequence ID" value="RYL98388.1"/>
    <property type="molecule type" value="Genomic_DNA"/>
</dbReference>
<dbReference type="InterPro" id="IPR033524">
    <property type="entry name" value="Glu/Leu/Phe/Val_DH_AS"/>
</dbReference>
<evidence type="ECO:0000256" key="1">
    <source>
        <dbReference type="ARBA" id="ARBA00006382"/>
    </source>
</evidence>
<dbReference type="SUPFAM" id="SSF53223">
    <property type="entry name" value="Aminoacid dehydrogenase-like, N-terminal domain"/>
    <property type="match status" value="1"/>
</dbReference>
<evidence type="ECO:0000313" key="6">
    <source>
        <dbReference type="EMBL" id="RYL98388.1"/>
    </source>
</evidence>
<keyword evidence="4" id="KW-1133">Transmembrane helix</keyword>
<keyword evidence="4" id="KW-0472">Membrane</keyword>
<dbReference type="InterPro" id="IPR006097">
    <property type="entry name" value="Glu/Leu/Phe/Val/Trp_DH_dimer"/>
</dbReference>
<proteinExistence type="inferred from homology"/>
<dbReference type="Pfam" id="PF00208">
    <property type="entry name" value="ELFV_dehydrog"/>
    <property type="match status" value="1"/>
</dbReference>
<dbReference type="CDD" id="cd06423">
    <property type="entry name" value="CESA_like"/>
    <property type="match status" value="1"/>
</dbReference>
<dbReference type="SUPFAM" id="SSF51735">
    <property type="entry name" value="NAD(P)-binding Rossmann-fold domains"/>
    <property type="match status" value="1"/>
</dbReference>
<dbReference type="Gene3D" id="3.40.50.720">
    <property type="entry name" value="NAD(P)-binding Rossmann-like Domain"/>
    <property type="match status" value="1"/>
</dbReference>
<organism evidence="6 7">
    <name type="scientific">Sphingobium indicum</name>
    <dbReference type="NCBI Taxonomy" id="332055"/>
    <lineage>
        <taxon>Bacteria</taxon>
        <taxon>Pseudomonadati</taxon>
        <taxon>Pseudomonadota</taxon>
        <taxon>Alphaproteobacteria</taxon>
        <taxon>Sphingomonadales</taxon>
        <taxon>Sphingomonadaceae</taxon>
        <taxon>Sphingobium</taxon>
    </lineage>
</organism>
<reference evidence="6 7" key="1">
    <citation type="submission" date="2019-02" db="EMBL/GenBank/DDBJ databases">
        <authorList>
            <person name="Feng G."/>
        </authorList>
    </citation>
    <scope>NUCLEOTIDE SEQUENCE [LARGE SCALE GENOMIC DNA]</scope>
    <source>
        <strain evidence="6 7">DSM 26779</strain>
    </source>
</reference>
<feature type="domain" description="Glutamate/phenylalanine/leucine/valine/L-tryptophan dehydrogenase C-terminal" evidence="5">
    <location>
        <begin position="206"/>
        <end position="446"/>
    </location>
</feature>
<evidence type="ECO:0000256" key="4">
    <source>
        <dbReference type="SAM" id="Phobius"/>
    </source>
</evidence>
<dbReference type="InterPro" id="IPR050724">
    <property type="entry name" value="Glu_Leu_Phe_Val_DH"/>
</dbReference>
<evidence type="ECO:0000256" key="3">
    <source>
        <dbReference type="RuleBase" id="RU004417"/>
    </source>
</evidence>
<comment type="caution">
    <text evidence="6">The sequence shown here is derived from an EMBL/GenBank/DDBJ whole genome shotgun (WGS) entry which is preliminary data.</text>
</comment>
<feature type="transmembrane region" description="Helical" evidence="4">
    <location>
        <begin position="667"/>
        <end position="686"/>
    </location>
</feature>
<keyword evidence="4" id="KW-0812">Transmembrane</keyword>